<dbReference type="Gene3D" id="3.30.420.40">
    <property type="match status" value="2"/>
</dbReference>
<dbReference type="Pfam" id="PF00022">
    <property type="entry name" value="Actin"/>
    <property type="match status" value="1"/>
</dbReference>
<sequence>MPIYEPLSSEKLTVVLDIGTAFTKFGFTSEFAPRYIIRSEVRCKRTNKIRKLSSYESPEDLHDLLVDFIHAIYFKFALISPKDRPIVIVESLLCPTLFRETLAKVLFLQYEVSSILVLPSHLVALASLAVDTAMVVDVGYKEAVVFPVCFGLPIIQAWQALPLGGEAVHNHLKSLLSNANPGLQNLPEQILEDIKVRCCFVTKKSRTKSADIVPPPDVKYPYKGAQTLTVTGKVRETAFEVLYEEDNDHLCLSTMILDALLKVDINLRHSLTQNVFLIGGTTMTIGFKARLKEELLSQLKNEQYKMLNIKEFKFHVAPCKENYASWLGGSIYGATEFLNLKAVTKDFYLREKHLPDWINLKDVVGLKQDNGIRGAF</sequence>
<evidence type="ECO:0008006" key="4">
    <source>
        <dbReference type="Google" id="ProtNLM"/>
    </source>
</evidence>
<proteinExistence type="inferred from homology"/>
<dbReference type="PANTHER" id="PTHR11937">
    <property type="entry name" value="ACTIN"/>
    <property type="match status" value="1"/>
</dbReference>
<dbReference type="SUPFAM" id="SSF53067">
    <property type="entry name" value="Actin-like ATPase domain"/>
    <property type="match status" value="2"/>
</dbReference>
<dbReference type="CDD" id="cd10207">
    <property type="entry name" value="ASKHA_NBD_Arp10"/>
    <property type="match status" value="1"/>
</dbReference>
<dbReference type="OrthoDB" id="337660at2759"/>
<dbReference type="Proteomes" id="UP001152799">
    <property type="component" value="Chromosome 12"/>
</dbReference>
<dbReference type="EMBL" id="OU892288">
    <property type="protein sequence ID" value="CAG9763009.1"/>
    <property type="molecule type" value="Genomic_DNA"/>
</dbReference>
<dbReference type="SMART" id="SM00268">
    <property type="entry name" value="ACTIN"/>
    <property type="match status" value="1"/>
</dbReference>
<gene>
    <name evidence="2" type="ORF">CEUTPL_LOCUS3680</name>
</gene>
<evidence type="ECO:0000313" key="2">
    <source>
        <dbReference type="EMBL" id="CAG9763009.1"/>
    </source>
</evidence>
<dbReference type="Gene3D" id="3.90.640.10">
    <property type="entry name" value="Actin, Chain A, domain 4"/>
    <property type="match status" value="1"/>
</dbReference>
<accession>A0A9N9QB21</accession>
<dbReference type="AlphaFoldDB" id="A0A9N9QB21"/>
<evidence type="ECO:0000313" key="3">
    <source>
        <dbReference type="Proteomes" id="UP001152799"/>
    </source>
</evidence>
<organism evidence="2 3">
    <name type="scientific">Ceutorhynchus assimilis</name>
    <name type="common">cabbage seed weevil</name>
    <dbReference type="NCBI Taxonomy" id="467358"/>
    <lineage>
        <taxon>Eukaryota</taxon>
        <taxon>Metazoa</taxon>
        <taxon>Ecdysozoa</taxon>
        <taxon>Arthropoda</taxon>
        <taxon>Hexapoda</taxon>
        <taxon>Insecta</taxon>
        <taxon>Pterygota</taxon>
        <taxon>Neoptera</taxon>
        <taxon>Endopterygota</taxon>
        <taxon>Coleoptera</taxon>
        <taxon>Polyphaga</taxon>
        <taxon>Cucujiformia</taxon>
        <taxon>Curculionidae</taxon>
        <taxon>Ceutorhynchinae</taxon>
        <taxon>Ceutorhynchus</taxon>
    </lineage>
</organism>
<comment type="similarity">
    <text evidence="1">Belongs to the actin family.</text>
</comment>
<protein>
    <recommendedName>
        <fullName evidence="4">Actin-related protein 10</fullName>
    </recommendedName>
</protein>
<dbReference type="InterPro" id="IPR004000">
    <property type="entry name" value="Actin"/>
</dbReference>
<dbReference type="InterPro" id="IPR043129">
    <property type="entry name" value="ATPase_NBD"/>
</dbReference>
<name>A0A9N9QB21_9CUCU</name>
<evidence type="ECO:0000256" key="1">
    <source>
        <dbReference type="RuleBase" id="RU000487"/>
    </source>
</evidence>
<keyword evidence="3" id="KW-1185">Reference proteome</keyword>
<reference evidence="2" key="1">
    <citation type="submission" date="2022-01" db="EMBL/GenBank/DDBJ databases">
        <authorList>
            <person name="King R."/>
        </authorList>
    </citation>
    <scope>NUCLEOTIDE SEQUENCE</scope>
</reference>